<evidence type="ECO:0000259" key="5">
    <source>
        <dbReference type="PROSITE" id="PS50931"/>
    </source>
</evidence>
<comment type="similarity">
    <text evidence="1">Belongs to the LysR transcriptional regulatory family.</text>
</comment>
<dbReference type="SUPFAM" id="SSF46785">
    <property type="entry name" value="Winged helix' DNA-binding domain"/>
    <property type="match status" value="1"/>
</dbReference>
<dbReference type="CDD" id="cd08432">
    <property type="entry name" value="PBP2_GcdR_TrpI_HvrB_AmpR_like"/>
    <property type="match status" value="1"/>
</dbReference>
<keyword evidence="4" id="KW-0804">Transcription</keyword>
<dbReference type="InterPro" id="IPR000847">
    <property type="entry name" value="LysR_HTH_N"/>
</dbReference>
<dbReference type="AlphaFoldDB" id="A0A8J7M7K2"/>
<dbReference type="Gene3D" id="1.10.10.10">
    <property type="entry name" value="Winged helix-like DNA-binding domain superfamily/Winged helix DNA-binding domain"/>
    <property type="match status" value="1"/>
</dbReference>
<dbReference type="Pfam" id="PF03466">
    <property type="entry name" value="LysR_substrate"/>
    <property type="match status" value="1"/>
</dbReference>
<dbReference type="InterPro" id="IPR058163">
    <property type="entry name" value="LysR-type_TF_proteobact-type"/>
</dbReference>
<dbReference type="Gene3D" id="3.40.190.10">
    <property type="entry name" value="Periplasmic binding protein-like II"/>
    <property type="match status" value="2"/>
</dbReference>
<evidence type="ECO:0000313" key="7">
    <source>
        <dbReference type="Proteomes" id="UP000655420"/>
    </source>
</evidence>
<dbReference type="InterPro" id="IPR036388">
    <property type="entry name" value="WH-like_DNA-bd_sf"/>
</dbReference>
<dbReference type="PROSITE" id="PS50931">
    <property type="entry name" value="HTH_LYSR"/>
    <property type="match status" value="1"/>
</dbReference>
<dbReference type="NCBIfam" id="NF008352">
    <property type="entry name" value="PRK11139.1"/>
    <property type="match status" value="1"/>
</dbReference>
<keyword evidence="2" id="KW-0805">Transcription regulation</keyword>
<dbReference type="PANTHER" id="PTHR30537:SF74">
    <property type="entry name" value="HTH-TYPE TRANSCRIPTIONAL REGULATOR TRPI"/>
    <property type="match status" value="1"/>
</dbReference>
<sequence>MRLPPLNALRAFEVAARHGGFAAAAQELHVTPAAVSYQIKTLEQDLGLELFHRLPRGIRLTSAGQELLPDIAKGLANFARGVGGLRGGQLAGQLTINVAPSLATLWLVPRLSGFIQAFPDIRLRVLASGVAPDLNEGLVDLRIAYGIGRYPGLRSTLIMHDMIFPVCAPSLLNHQPLRHVSDLRHHTLLHDIDVDEGEPTMTWARWLRDVGLGGTVNKNNVEFGDSVLLTEAAVRGQGVALGRQSLVQDHLNSGRLVRPLKEFKQSDYSYYSVTTDAGAEKPRVRVFLNWLHDQAALDAPGVMS</sequence>
<keyword evidence="3" id="KW-0238">DNA-binding</keyword>
<dbReference type="Proteomes" id="UP000655420">
    <property type="component" value="Unassembled WGS sequence"/>
</dbReference>
<comment type="caution">
    <text evidence="6">The sequence shown here is derived from an EMBL/GenBank/DDBJ whole genome shotgun (WGS) entry which is preliminary data.</text>
</comment>
<keyword evidence="7" id="KW-1185">Reference proteome</keyword>
<dbReference type="InterPro" id="IPR005119">
    <property type="entry name" value="LysR_subst-bd"/>
</dbReference>
<evidence type="ECO:0000256" key="1">
    <source>
        <dbReference type="ARBA" id="ARBA00009437"/>
    </source>
</evidence>
<organism evidence="6 7">
    <name type="scientific">Thermohalobaculum xanthum</name>
    <dbReference type="NCBI Taxonomy" id="2753746"/>
    <lineage>
        <taxon>Bacteria</taxon>
        <taxon>Pseudomonadati</taxon>
        <taxon>Pseudomonadota</taxon>
        <taxon>Alphaproteobacteria</taxon>
        <taxon>Rhodobacterales</taxon>
        <taxon>Paracoccaceae</taxon>
        <taxon>Thermohalobaculum</taxon>
    </lineage>
</organism>
<evidence type="ECO:0000256" key="2">
    <source>
        <dbReference type="ARBA" id="ARBA00023015"/>
    </source>
</evidence>
<dbReference type="EMBL" id="JAEHHL010000004">
    <property type="protein sequence ID" value="MBK0399180.1"/>
    <property type="molecule type" value="Genomic_DNA"/>
</dbReference>
<dbReference type="PRINTS" id="PR00039">
    <property type="entry name" value="HTHLYSR"/>
</dbReference>
<gene>
    <name evidence="6" type="primary">gcvA</name>
    <name evidence="6" type="ORF">H0I76_08265</name>
</gene>
<name>A0A8J7M7K2_9RHOB</name>
<evidence type="ECO:0000256" key="4">
    <source>
        <dbReference type="ARBA" id="ARBA00023163"/>
    </source>
</evidence>
<dbReference type="SUPFAM" id="SSF53850">
    <property type="entry name" value="Periplasmic binding protein-like II"/>
    <property type="match status" value="1"/>
</dbReference>
<feature type="domain" description="HTH lysR-type" evidence="5">
    <location>
        <begin position="4"/>
        <end position="61"/>
    </location>
</feature>
<evidence type="ECO:0000256" key="3">
    <source>
        <dbReference type="ARBA" id="ARBA00023125"/>
    </source>
</evidence>
<proteinExistence type="inferred from homology"/>
<dbReference type="FunFam" id="1.10.10.10:FF:000038">
    <property type="entry name" value="Glycine cleavage system transcriptional activator"/>
    <property type="match status" value="1"/>
</dbReference>
<protein>
    <submittedName>
        <fullName evidence="6">Transcriptional regulator GcvA</fullName>
    </submittedName>
</protein>
<dbReference type="GO" id="GO:0006351">
    <property type="term" value="P:DNA-templated transcription"/>
    <property type="evidence" value="ECO:0007669"/>
    <property type="project" value="TreeGrafter"/>
</dbReference>
<accession>A0A8J7M7K2</accession>
<dbReference type="PANTHER" id="PTHR30537">
    <property type="entry name" value="HTH-TYPE TRANSCRIPTIONAL REGULATOR"/>
    <property type="match status" value="1"/>
</dbReference>
<dbReference type="RefSeq" id="WP_200609193.1">
    <property type="nucleotide sequence ID" value="NZ_JAEHHL010000004.1"/>
</dbReference>
<dbReference type="GO" id="GO:0043565">
    <property type="term" value="F:sequence-specific DNA binding"/>
    <property type="evidence" value="ECO:0007669"/>
    <property type="project" value="TreeGrafter"/>
</dbReference>
<dbReference type="GO" id="GO:0003700">
    <property type="term" value="F:DNA-binding transcription factor activity"/>
    <property type="evidence" value="ECO:0007669"/>
    <property type="project" value="InterPro"/>
</dbReference>
<reference evidence="6" key="1">
    <citation type="submission" date="2020-12" db="EMBL/GenBank/DDBJ databases">
        <title>Bacterial taxonomy.</title>
        <authorList>
            <person name="Pan X."/>
        </authorList>
    </citation>
    <scope>NUCLEOTIDE SEQUENCE</scope>
    <source>
        <strain evidence="6">M0105</strain>
    </source>
</reference>
<dbReference type="InterPro" id="IPR036390">
    <property type="entry name" value="WH_DNA-bd_sf"/>
</dbReference>
<evidence type="ECO:0000313" key="6">
    <source>
        <dbReference type="EMBL" id="MBK0399180.1"/>
    </source>
</evidence>
<dbReference type="Pfam" id="PF00126">
    <property type="entry name" value="HTH_1"/>
    <property type="match status" value="1"/>
</dbReference>